<accession>A0ABY3PSV8</accession>
<name>A0ABY3PSV8_9CYAN</name>
<dbReference type="PANTHER" id="PTHR22916">
    <property type="entry name" value="GLYCOSYLTRANSFERASE"/>
    <property type="match status" value="1"/>
</dbReference>
<dbReference type="RefSeq" id="WP_230843815.1">
    <property type="nucleotide sequence ID" value="NZ_CP063845.1"/>
</dbReference>
<dbReference type="InterPro" id="IPR029044">
    <property type="entry name" value="Nucleotide-diphossugar_trans"/>
</dbReference>
<reference evidence="2 3" key="1">
    <citation type="journal article" date="2021" name="Genome Biol. Evol.">
        <title>Complete Genome Sequencing of a Novel Gloeobacter Species from a Waterfall Cave in Mexico.</title>
        <authorList>
            <person name="Saw J.H."/>
            <person name="Cardona T."/>
            <person name="Montejano G."/>
        </authorList>
    </citation>
    <scope>NUCLEOTIDE SEQUENCE [LARGE SCALE GENOMIC DNA]</scope>
    <source>
        <strain evidence="2">MG652769</strain>
    </source>
</reference>
<evidence type="ECO:0000259" key="1">
    <source>
        <dbReference type="Pfam" id="PF00535"/>
    </source>
</evidence>
<dbReference type="SUPFAM" id="SSF53448">
    <property type="entry name" value="Nucleotide-diphospho-sugar transferases"/>
    <property type="match status" value="1"/>
</dbReference>
<feature type="domain" description="Glycosyltransferase 2-like" evidence="1">
    <location>
        <begin position="10"/>
        <end position="167"/>
    </location>
</feature>
<dbReference type="EMBL" id="CP063845">
    <property type="protein sequence ID" value="UFP96577.1"/>
    <property type="molecule type" value="Genomic_DNA"/>
</dbReference>
<dbReference type="Gene3D" id="3.90.550.10">
    <property type="entry name" value="Spore Coat Polysaccharide Biosynthesis Protein SpsA, Chain A"/>
    <property type="match status" value="1"/>
</dbReference>
<sequence length="312" mass="36253">MDQRRIPRVTIGVPVYNGADYLEQALESVINQTFTDLDIILLDNGSTDRTPEICRVYAERDKRIRLYRSDTNLGAAYSQSEVVRLSNSEYFKWAHHDDVCAPTLIERCVEVLDRQPGVVVCYASTCFIDAQGHPIKDDRVHFDCHSQHSHTRFRHVLHCFYRQSAFSNPLFGLMRTAALKQTRLIASYPSSDRVMLAELALYGEYYELPERLFFRRDHPQRSVLAHRTIREVDKWFNPNQKDRILPVNWVWLGEYLKSVHRARMNAFERLACYMHMCEWSLWNGKGLVRDLLTQVPQAALKKVAGLTGSLFG</sequence>
<keyword evidence="3" id="KW-1185">Reference proteome</keyword>
<organism evidence="2 3">
    <name type="scientific">Gloeobacter morelensis MG652769</name>
    <dbReference type="NCBI Taxonomy" id="2781736"/>
    <lineage>
        <taxon>Bacteria</taxon>
        <taxon>Bacillati</taxon>
        <taxon>Cyanobacteriota</taxon>
        <taxon>Cyanophyceae</taxon>
        <taxon>Gloeobacterales</taxon>
        <taxon>Gloeobacteraceae</taxon>
        <taxon>Gloeobacter</taxon>
        <taxon>Gloeobacter morelensis</taxon>
    </lineage>
</organism>
<gene>
    <name evidence="2" type="ORF">ISF26_10340</name>
</gene>
<dbReference type="Pfam" id="PF00535">
    <property type="entry name" value="Glycos_transf_2"/>
    <property type="match status" value="1"/>
</dbReference>
<evidence type="ECO:0000313" key="2">
    <source>
        <dbReference type="EMBL" id="UFP96577.1"/>
    </source>
</evidence>
<protein>
    <submittedName>
        <fullName evidence="2">Glycosyltransferase family 2 protein</fullName>
    </submittedName>
</protein>
<dbReference type="PANTHER" id="PTHR22916:SF56">
    <property type="entry name" value="GLYCOSYL TRANSFERASE"/>
    <property type="match status" value="1"/>
</dbReference>
<proteinExistence type="predicted"/>
<dbReference type="InterPro" id="IPR001173">
    <property type="entry name" value="Glyco_trans_2-like"/>
</dbReference>
<dbReference type="CDD" id="cd00761">
    <property type="entry name" value="Glyco_tranf_GTA_type"/>
    <property type="match status" value="1"/>
</dbReference>
<evidence type="ECO:0000313" key="3">
    <source>
        <dbReference type="Proteomes" id="UP001054846"/>
    </source>
</evidence>
<dbReference type="Proteomes" id="UP001054846">
    <property type="component" value="Chromosome"/>
</dbReference>